<feature type="compositionally biased region" description="Acidic residues" evidence="8">
    <location>
        <begin position="73"/>
        <end position="85"/>
    </location>
</feature>
<feature type="repeat" description="WD" evidence="7">
    <location>
        <begin position="588"/>
        <end position="629"/>
    </location>
</feature>
<dbReference type="PANTHER" id="PTHR19854">
    <property type="entry name" value="TRANSDUCIN BETA-LIKE 3"/>
    <property type="match status" value="1"/>
</dbReference>
<dbReference type="SMART" id="SM00320">
    <property type="entry name" value="WD40"/>
    <property type="match status" value="10"/>
</dbReference>
<dbReference type="InterPro" id="IPR019775">
    <property type="entry name" value="WD40_repeat_CS"/>
</dbReference>
<evidence type="ECO:0000256" key="7">
    <source>
        <dbReference type="PROSITE-ProRule" id="PRU00221"/>
    </source>
</evidence>
<dbReference type="PANTHER" id="PTHR19854:SF15">
    <property type="entry name" value="TRANSDUCIN BETA-LIKE PROTEIN 3"/>
    <property type="match status" value="1"/>
</dbReference>
<evidence type="ECO:0000256" key="6">
    <source>
        <dbReference type="ARBA" id="ARBA00023274"/>
    </source>
</evidence>
<feature type="repeat" description="WD" evidence="7">
    <location>
        <begin position="546"/>
        <end position="587"/>
    </location>
</feature>
<sequence length="844" mass="93966">MPLRYATRKKKAKPEEKKKKSNKRSKPDPEEEPPAEKDETSVPNGSYVAVGTRQLQVYLLKIEVDQKKAADVVSDDEADREEENEKETTEENDRPEEVVYSLKPVLNWTAAQHAVSTVYFSPSGLYLVAGSTDGSVKVWNAFHHHLTHNLYNTFTAVIQTVYMDNTESYLVVGSMEGHVAVFDFVNKNLIATCRSHVQAVEAVVMNDARTHFFSIGRDRRLSILAFSHKDKTLQEARAVVVKEYVSAATFEDPQTLHLGSLDGIVATYGVSETETVQLRYRLAKPPASDATDNDEEFLVRSIAVRNKPKGIRHKVDDFLVDDNKAPNTLFVAYSGYNIGIVTPKSDAKAVYTTVSTLVGYLDQVLDAEVFPAESPYEYAIVTNSKDVRLYNTSGGCLSSQALQGHEDIVLTCAVSPDGQYIATGGKDKSVRIWSCATWECIGIGAKGHSGDVTAVHFNAKQTDTYFLLFSVGIDENLRLWDAGEVANMNSANAEIEHRAGVNVAHSGPIFALAVAPNDQYVATGGKDKSVNLWNVTGKKLFREASLKGHRRGISSLSFSSADRVLASASNDGSIRLWSLVSLSCVKTLQEDRIPVLQLCFFNQGTQVVTGNAEGVLRVWAVATSECVWSGELHDEKVWSLRVMETEEKTVFLSGSADGVLIATEDYTQEEVTRIREERSDMILKEQQLANAIRKKEFSRAFMLALQLNHPRHLRQVIAQWSAKGTVECEKALKEEILVSLTPDQLTRLLQFTREWISNSRHSGIASLVVYCFLGTFHYSEISKLPYARDLVAPLLAYTQKHSQRQHSTLDMTYYLDYLTHTIAPEALTTSSPLLTVNEKRPREE</sequence>
<feature type="region of interest" description="Disordered" evidence="8">
    <location>
        <begin position="1"/>
        <end position="47"/>
    </location>
</feature>
<keyword evidence="4" id="KW-0689">Ribosomal protein</keyword>
<gene>
    <name evidence="10" type="ORF">ADEAN_000464800</name>
</gene>
<dbReference type="PROSITE" id="PS50082">
    <property type="entry name" value="WD_REPEATS_2"/>
    <property type="match status" value="6"/>
</dbReference>
<evidence type="ECO:0000256" key="1">
    <source>
        <dbReference type="ARBA" id="ARBA00004604"/>
    </source>
</evidence>
<dbReference type="SUPFAM" id="SSF50978">
    <property type="entry name" value="WD40 repeat-like"/>
    <property type="match status" value="2"/>
</dbReference>
<dbReference type="AlphaFoldDB" id="A0A7G2CBG5"/>
<keyword evidence="5" id="KW-0539">Nucleus</keyword>
<dbReference type="CDD" id="cd00200">
    <property type="entry name" value="WD40"/>
    <property type="match status" value="1"/>
</dbReference>
<dbReference type="Proteomes" id="UP000515908">
    <property type="component" value="Chromosome 08"/>
</dbReference>
<keyword evidence="6" id="KW-0687">Ribonucleoprotein</keyword>
<dbReference type="GO" id="GO:0000472">
    <property type="term" value="P:endonucleolytic cleavage to generate mature 5'-end of SSU-rRNA from (SSU-rRNA, 5.8S rRNA, LSU-rRNA)"/>
    <property type="evidence" value="ECO:0007669"/>
    <property type="project" value="TreeGrafter"/>
</dbReference>
<dbReference type="GO" id="GO:0030686">
    <property type="term" value="C:90S preribosome"/>
    <property type="evidence" value="ECO:0007669"/>
    <property type="project" value="TreeGrafter"/>
</dbReference>
<feature type="domain" description="U3 small nucleolar RNA-associated protein 13 C-terminal" evidence="9">
    <location>
        <begin position="685"/>
        <end position="821"/>
    </location>
</feature>
<evidence type="ECO:0000256" key="4">
    <source>
        <dbReference type="ARBA" id="ARBA00022980"/>
    </source>
</evidence>
<dbReference type="InterPro" id="IPR001680">
    <property type="entry name" value="WD40_rpt"/>
</dbReference>
<keyword evidence="11" id="KW-1185">Reference proteome</keyword>
<evidence type="ECO:0000256" key="2">
    <source>
        <dbReference type="ARBA" id="ARBA00022574"/>
    </source>
</evidence>
<dbReference type="Pfam" id="PF08625">
    <property type="entry name" value="Utp13"/>
    <property type="match status" value="1"/>
</dbReference>
<evidence type="ECO:0000313" key="11">
    <source>
        <dbReference type="Proteomes" id="UP000515908"/>
    </source>
</evidence>
<comment type="subcellular location">
    <subcellularLocation>
        <location evidence="1">Nucleus</location>
        <location evidence="1">Nucleolus</location>
    </subcellularLocation>
</comment>
<organism evidence="10 11">
    <name type="scientific">Angomonas deanei</name>
    <dbReference type="NCBI Taxonomy" id="59799"/>
    <lineage>
        <taxon>Eukaryota</taxon>
        <taxon>Discoba</taxon>
        <taxon>Euglenozoa</taxon>
        <taxon>Kinetoplastea</taxon>
        <taxon>Metakinetoplastina</taxon>
        <taxon>Trypanosomatida</taxon>
        <taxon>Trypanosomatidae</taxon>
        <taxon>Strigomonadinae</taxon>
        <taxon>Angomonas</taxon>
    </lineage>
</organism>
<evidence type="ECO:0000256" key="3">
    <source>
        <dbReference type="ARBA" id="ARBA00022737"/>
    </source>
</evidence>
<feature type="repeat" description="WD" evidence="7">
    <location>
        <begin position="502"/>
        <end position="543"/>
    </location>
</feature>
<dbReference type="PRINTS" id="PR00320">
    <property type="entry name" value="GPROTEINBRPT"/>
</dbReference>
<evidence type="ECO:0000256" key="5">
    <source>
        <dbReference type="ARBA" id="ARBA00023242"/>
    </source>
</evidence>
<keyword evidence="2 7" id="KW-0853">WD repeat</keyword>
<feature type="repeat" description="WD" evidence="7">
    <location>
        <begin position="445"/>
        <end position="481"/>
    </location>
</feature>
<dbReference type="InterPro" id="IPR015943">
    <property type="entry name" value="WD40/YVTN_repeat-like_dom_sf"/>
</dbReference>
<evidence type="ECO:0000313" key="10">
    <source>
        <dbReference type="EMBL" id="CAD2217170.1"/>
    </source>
</evidence>
<name>A0A7G2CBG5_9TRYP</name>
<feature type="region of interest" description="Disordered" evidence="8">
    <location>
        <begin position="70"/>
        <end position="96"/>
    </location>
</feature>
<evidence type="ECO:0000256" key="8">
    <source>
        <dbReference type="SAM" id="MobiDB-lite"/>
    </source>
</evidence>
<dbReference type="Pfam" id="PF00400">
    <property type="entry name" value="WD40"/>
    <property type="match status" value="4"/>
</dbReference>
<evidence type="ECO:0000259" key="9">
    <source>
        <dbReference type="Pfam" id="PF08625"/>
    </source>
</evidence>
<feature type="repeat" description="WD" evidence="7">
    <location>
        <begin position="108"/>
        <end position="140"/>
    </location>
</feature>
<dbReference type="GO" id="GO:0005840">
    <property type="term" value="C:ribosome"/>
    <property type="evidence" value="ECO:0007669"/>
    <property type="project" value="UniProtKB-KW"/>
</dbReference>
<dbReference type="GO" id="GO:0000480">
    <property type="term" value="P:endonucleolytic cleavage in 5'-ETS of tricistronic rRNA transcript (SSU-rRNA, 5.8S rRNA, LSU-rRNA)"/>
    <property type="evidence" value="ECO:0007669"/>
    <property type="project" value="TreeGrafter"/>
</dbReference>
<dbReference type="GO" id="GO:0032040">
    <property type="term" value="C:small-subunit processome"/>
    <property type="evidence" value="ECO:0007669"/>
    <property type="project" value="InterPro"/>
</dbReference>
<dbReference type="Gene3D" id="2.130.10.10">
    <property type="entry name" value="YVTN repeat-like/Quinoprotein amine dehydrogenase"/>
    <property type="match status" value="3"/>
</dbReference>
<dbReference type="InterPro" id="IPR013934">
    <property type="entry name" value="Utp13_C"/>
</dbReference>
<dbReference type="PROSITE" id="PS50294">
    <property type="entry name" value="WD_REPEATS_REGION"/>
    <property type="match status" value="4"/>
</dbReference>
<dbReference type="OrthoDB" id="5414888at2759"/>
<dbReference type="InterPro" id="IPR036322">
    <property type="entry name" value="WD40_repeat_dom_sf"/>
</dbReference>
<reference evidence="10 11" key="1">
    <citation type="submission" date="2020-08" db="EMBL/GenBank/DDBJ databases">
        <authorList>
            <person name="Newling K."/>
            <person name="Davey J."/>
            <person name="Forrester S."/>
        </authorList>
    </citation>
    <scope>NUCLEOTIDE SEQUENCE [LARGE SCALE GENOMIC DNA]</scope>
    <source>
        <strain evidence="11">Crithidia deanei Carvalho (ATCC PRA-265)</strain>
    </source>
</reference>
<feature type="compositionally biased region" description="Basic residues" evidence="8">
    <location>
        <begin position="1"/>
        <end position="12"/>
    </location>
</feature>
<feature type="compositionally biased region" description="Basic and acidic residues" evidence="8">
    <location>
        <begin position="86"/>
        <end position="96"/>
    </location>
</feature>
<dbReference type="GO" id="GO:0034511">
    <property type="term" value="F:U3 snoRNA binding"/>
    <property type="evidence" value="ECO:0007669"/>
    <property type="project" value="TreeGrafter"/>
</dbReference>
<accession>A0A7G2CBG5</accession>
<protein>
    <submittedName>
        <fullName evidence="10">WD domain, G-beta repeat/Utp13 specific WD40 associated domain containing protein, putative</fullName>
    </submittedName>
</protein>
<dbReference type="InterPro" id="IPR020472">
    <property type="entry name" value="WD40_PAC1"/>
</dbReference>
<feature type="repeat" description="WD" evidence="7">
    <location>
        <begin position="402"/>
        <end position="434"/>
    </location>
</feature>
<dbReference type="PROSITE" id="PS00678">
    <property type="entry name" value="WD_REPEATS_1"/>
    <property type="match status" value="1"/>
</dbReference>
<dbReference type="VEuPathDB" id="TriTrypDB:ADEAN_000464800"/>
<dbReference type="EMBL" id="LR877152">
    <property type="protein sequence ID" value="CAD2217170.1"/>
    <property type="molecule type" value="Genomic_DNA"/>
</dbReference>
<keyword evidence="3" id="KW-0677">Repeat</keyword>
<proteinExistence type="predicted"/>